<evidence type="ECO:0000313" key="1">
    <source>
        <dbReference type="Proteomes" id="UP000095286"/>
    </source>
</evidence>
<evidence type="ECO:0000313" key="2">
    <source>
        <dbReference type="WBParaSite" id="RSKR_0000364450.1"/>
    </source>
</evidence>
<dbReference type="WBParaSite" id="RSKR_0000364450.1">
    <property type="protein sequence ID" value="RSKR_0000364450.1"/>
    <property type="gene ID" value="RSKR_0000364450"/>
</dbReference>
<dbReference type="Proteomes" id="UP000095286">
    <property type="component" value="Unplaced"/>
</dbReference>
<proteinExistence type="predicted"/>
<protein>
    <submittedName>
        <fullName evidence="2">Ovule protein</fullName>
    </submittedName>
</protein>
<name>A0AC35TRK7_9BILA</name>
<reference evidence="2" key="1">
    <citation type="submission" date="2016-11" db="UniProtKB">
        <authorList>
            <consortium name="WormBaseParasite"/>
        </authorList>
    </citation>
    <scope>IDENTIFICATION</scope>
    <source>
        <strain evidence="2">KR3021</strain>
    </source>
</reference>
<organism evidence="1 2">
    <name type="scientific">Rhabditophanes sp. KR3021</name>
    <dbReference type="NCBI Taxonomy" id="114890"/>
    <lineage>
        <taxon>Eukaryota</taxon>
        <taxon>Metazoa</taxon>
        <taxon>Ecdysozoa</taxon>
        <taxon>Nematoda</taxon>
        <taxon>Chromadorea</taxon>
        <taxon>Rhabditida</taxon>
        <taxon>Tylenchina</taxon>
        <taxon>Panagrolaimomorpha</taxon>
        <taxon>Strongyloidoidea</taxon>
        <taxon>Alloionematidae</taxon>
        <taxon>Rhabditophanes</taxon>
    </lineage>
</organism>
<sequence length="92" mass="10099">MLRARKTTKRPSCCSSRNSLFGDGKKKRDDEGFSVKSVKPESGFLPARAPVKNPINNEIKPGKNKKGKKHSKQNKKDTKLFMEGSSSSGSTS</sequence>
<accession>A0AC35TRK7</accession>